<dbReference type="SUPFAM" id="SSF48452">
    <property type="entry name" value="TPR-like"/>
    <property type="match status" value="1"/>
</dbReference>
<dbReference type="EMBL" id="WJYA01000278">
    <property type="protein sequence ID" value="MTE28482.1"/>
    <property type="molecule type" value="Genomic_DNA"/>
</dbReference>
<dbReference type="InterPro" id="IPR011990">
    <property type="entry name" value="TPR-like_helical_dom_sf"/>
</dbReference>
<protein>
    <submittedName>
        <fullName evidence="1">RagB/SusD family nutrient uptake outer membrane protein</fullName>
    </submittedName>
</protein>
<keyword evidence="2" id="KW-1185">Reference proteome</keyword>
<evidence type="ECO:0000313" key="1">
    <source>
        <dbReference type="EMBL" id="MTE28482.1"/>
    </source>
</evidence>
<organism evidence="1 2">
    <name type="scientific">Winogradskyella ouciana</name>
    <dbReference type="NCBI Taxonomy" id="2608631"/>
    <lineage>
        <taxon>Bacteria</taxon>
        <taxon>Pseudomonadati</taxon>
        <taxon>Bacteroidota</taxon>
        <taxon>Flavobacteriia</taxon>
        <taxon>Flavobacteriales</taxon>
        <taxon>Flavobacteriaceae</taxon>
        <taxon>Winogradskyella</taxon>
    </lineage>
</organism>
<proteinExistence type="predicted"/>
<comment type="caution">
    <text evidence="1">The sequence shown here is derived from an EMBL/GenBank/DDBJ whole genome shotgun (WGS) entry which is preliminary data.</text>
</comment>
<name>A0A7K1GGQ9_9FLAO</name>
<gene>
    <name evidence="1" type="ORF">F1003_16325</name>
</gene>
<evidence type="ECO:0000313" key="2">
    <source>
        <dbReference type="Proteomes" id="UP000447545"/>
    </source>
</evidence>
<dbReference type="AlphaFoldDB" id="A0A7K1GGQ9"/>
<feature type="non-terminal residue" evidence="1">
    <location>
        <position position="80"/>
    </location>
</feature>
<sequence length="80" mass="9384">IAWRDPNLPEMNTMKWGSDNQFVTAMYYRVMYQVTLTSEFIREMSDDKLSSRGITGVQAEEARLFRNEARFLRALSYAHA</sequence>
<accession>A0A7K1GGQ9</accession>
<reference evidence="1 2" key="1">
    <citation type="submission" date="2019-11" db="EMBL/GenBank/DDBJ databases">
        <title>Winogradskyella ouciana sp. nov., isolated from the hadal seawater of the Mariana Trench.</title>
        <authorList>
            <person name="Liu R."/>
        </authorList>
    </citation>
    <scope>NUCLEOTIDE SEQUENCE [LARGE SCALE GENOMIC DNA]</scope>
    <source>
        <strain evidence="1 2">ZXX205</strain>
    </source>
</reference>
<dbReference type="Gene3D" id="1.25.40.390">
    <property type="match status" value="1"/>
</dbReference>
<dbReference type="Proteomes" id="UP000447545">
    <property type="component" value="Unassembled WGS sequence"/>
</dbReference>
<feature type="non-terminal residue" evidence="1">
    <location>
        <position position="1"/>
    </location>
</feature>